<keyword evidence="2" id="KW-0812">Transmembrane</keyword>
<proteinExistence type="predicted"/>
<protein>
    <submittedName>
        <fullName evidence="3">Uncharacterized protein</fullName>
    </submittedName>
</protein>
<keyword evidence="4" id="KW-1185">Reference proteome</keyword>
<dbReference type="AlphaFoldDB" id="A0A9D3SS63"/>
<organism evidence="3 4">
    <name type="scientific">Hemibagrus wyckioides</name>
    <dbReference type="NCBI Taxonomy" id="337641"/>
    <lineage>
        <taxon>Eukaryota</taxon>
        <taxon>Metazoa</taxon>
        <taxon>Chordata</taxon>
        <taxon>Craniata</taxon>
        <taxon>Vertebrata</taxon>
        <taxon>Euteleostomi</taxon>
        <taxon>Actinopterygii</taxon>
        <taxon>Neopterygii</taxon>
        <taxon>Teleostei</taxon>
        <taxon>Ostariophysi</taxon>
        <taxon>Siluriformes</taxon>
        <taxon>Bagridae</taxon>
        <taxon>Hemibagrus</taxon>
    </lineage>
</organism>
<name>A0A9D3SS63_9TELE</name>
<evidence type="ECO:0000256" key="1">
    <source>
        <dbReference type="SAM" id="MobiDB-lite"/>
    </source>
</evidence>
<reference evidence="3 4" key="1">
    <citation type="submission" date="2021-06" db="EMBL/GenBank/DDBJ databases">
        <title>Chromosome-level genome assembly of the red-tail catfish (Hemibagrus wyckioides).</title>
        <authorList>
            <person name="Shao F."/>
        </authorList>
    </citation>
    <scope>NUCLEOTIDE SEQUENCE [LARGE SCALE GENOMIC DNA]</scope>
    <source>
        <strain evidence="3">EC202008001</strain>
        <tissue evidence="3">Blood</tissue>
    </source>
</reference>
<sequence length="136" mass="15415">MEVLEKRKLSEWEGHKAGSADSVNQGNYFCIYDTTVSSHTFTSTTASQVIIAKESLPHYIGIGVTAGLLLIFIPVIICFVKRQKDHMDKEEDTQHAKTTYKSFQEEDTENKATNKNTKTIFQQKNDAYNSDIDCDE</sequence>
<evidence type="ECO:0000313" key="4">
    <source>
        <dbReference type="Proteomes" id="UP000824219"/>
    </source>
</evidence>
<gene>
    <name evidence="3" type="ORF">KOW79_001253</name>
</gene>
<keyword evidence="2" id="KW-0472">Membrane</keyword>
<feature type="region of interest" description="Disordered" evidence="1">
    <location>
        <begin position="88"/>
        <end position="119"/>
    </location>
</feature>
<dbReference type="Proteomes" id="UP000824219">
    <property type="component" value="Linkage Group LG02"/>
</dbReference>
<evidence type="ECO:0000313" key="3">
    <source>
        <dbReference type="EMBL" id="KAG7334657.1"/>
    </source>
</evidence>
<dbReference type="EMBL" id="JAHKSW010000002">
    <property type="protein sequence ID" value="KAG7334657.1"/>
    <property type="molecule type" value="Genomic_DNA"/>
</dbReference>
<comment type="caution">
    <text evidence="3">The sequence shown here is derived from an EMBL/GenBank/DDBJ whole genome shotgun (WGS) entry which is preliminary data.</text>
</comment>
<keyword evidence="2" id="KW-1133">Transmembrane helix</keyword>
<feature type="transmembrane region" description="Helical" evidence="2">
    <location>
        <begin position="59"/>
        <end position="80"/>
    </location>
</feature>
<accession>A0A9D3SS63</accession>
<evidence type="ECO:0000256" key="2">
    <source>
        <dbReference type="SAM" id="Phobius"/>
    </source>
</evidence>